<dbReference type="PANTHER" id="PTHR45892:SF1">
    <property type="entry name" value="AMINOACYLASE-1"/>
    <property type="match status" value="1"/>
</dbReference>
<sequence>MVESKEPASVSRFRKYLQIKSVHPTPDYESCREFLIDQAKEIGLEYQIVECVRGKPIIILKLAGSDPRKKSISLSSHTDVVPVAEEKWKYNPFGAERVQDDNGDYRIYARGSQDMKVTGSCYLEALRLIKGSGIQLTRNVYAIYAPDEEIGGADGVGSLVKTQEFKNLNIGFDVDESVPSPTDTSFLFVGQKYKCPEKWKHNPFGAERVQDDNGDYRIYARGSQDMKVTGSCYLEALRLIKGSGIQLTRNVYAIYAPDEEIGGADGVGSLVKTQEFKNLNIGFDVDESVPSPTDTSFLFVGQKYKCPVKFVTHGNSGHGSMLMGGTAFEKLRPIINTLMDLRDGELAKLITMGAENVKSHGRVNTINLTVIETGTQQNVVPAACSALFDIAIEPGTNVAEFKQMLRDLAAKHDAELHFLYSELEENPVTQWDTSDKYISVLESTFKKHNIKHEAVICPSGTDAKYMRYNGIPAIGVCPLLNHPTLVHDHDEFAKESEFLKGIDFYVDLIKGLANA</sequence>
<feature type="binding site" evidence="3">
    <location>
        <position position="225"/>
    </location>
    <ligand>
        <name>Zn(2+)</name>
        <dbReference type="ChEBI" id="CHEBI:29105"/>
        <label>2</label>
    </ligand>
</feature>
<feature type="active site" description="Proton acceptor" evidence="2">
    <location>
        <position position="259"/>
    </location>
</feature>
<dbReference type="InterPro" id="IPR052083">
    <property type="entry name" value="Aminoacylase-1_M20A"/>
</dbReference>
<dbReference type="Pfam" id="PF01546">
    <property type="entry name" value="Peptidase_M20"/>
    <property type="match status" value="2"/>
</dbReference>
<proteinExistence type="inferred from homology"/>
<dbReference type="EMBL" id="LSSK01000112">
    <property type="protein sequence ID" value="OMH85084.1"/>
    <property type="molecule type" value="Genomic_DNA"/>
</dbReference>
<evidence type="ECO:0000256" key="1">
    <source>
        <dbReference type="ARBA" id="ARBA00006247"/>
    </source>
</evidence>
<dbReference type="Gene3D" id="3.30.70.360">
    <property type="match status" value="1"/>
</dbReference>
<dbReference type="GO" id="GO:0046872">
    <property type="term" value="F:metal ion binding"/>
    <property type="evidence" value="ECO:0007669"/>
    <property type="project" value="UniProtKB-KW"/>
</dbReference>
<dbReference type="InterPro" id="IPR002933">
    <property type="entry name" value="Peptidase_M20"/>
</dbReference>
<dbReference type="InterPro" id="IPR036264">
    <property type="entry name" value="Bact_exopeptidase_dim_dom"/>
</dbReference>
<dbReference type="OrthoDB" id="3064516at2759"/>
<protein>
    <submittedName>
        <fullName evidence="5">Aminoacylase-1</fullName>
    </submittedName>
</protein>
<dbReference type="Pfam" id="PF07687">
    <property type="entry name" value="M20_dimer"/>
    <property type="match status" value="1"/>
</dbReference>
<reference evidence="6" key="1">
    <citation type="submission" date="2017-01" db="EMBL/GenBank/DDBJ databases">
        <authorList>
            <person name="Wang Y."/>
            <person name="White M."/>
            <person name="Kvist S."/>
            <person name="Moncalvo J.-M."/>
        </authorList>
    </citation>
    <scope>NUCLEOTIDE SEQUENCE [LARGE SCALE GENOMIC DNA]</scope>
    <source>
        <strain evidence="6">COL-18-3</strain>
    </source>
</reference>
<dbReference type="Gene3D" id="1.10.150.900">
    <property type="match status" value="1"/>
</dbReference>
<name>A0A1R1PVW3_ZANCU</name>
<evidence type="ECO:0000259" key="4">
    <source>
        <dbReference type="Pfam" id="PF07687"/>
    </source>
</evidence>
<dbReference type="Gene3D" id="3.40.630.10">
    <property type="entry name" value="Zn peptidases"/>
    <property type="match status" value="2"/>
</dbReference>
<dbReference type="InterPro" id="IPR011650">
    <property type="entry name" value="Peptidase_M20_dimer"/>
</dbReference>
<dbReference type="GO" id="GO:0004046">
    <property type="term" value="F:aminoacylase activity"/>
    <property type="evidence" value="ECO:0007669"/>
    <property type="project" value="TreeGrafter"/>
</dbReference>
<keyword evidence="3" id="KW-0479">Metal-binding</keyword>
<evidence type="ECO:0000256" key="3">
    <source>
        <dbReference type="PIRSR" id="PIRSR036696-2"/>
    </source>
</evidence>
<keyword evidence="3" id="KW-0862">Zinc</keyword>
<evidence type="ECO:0000256" key="2">
    <source>
        <dbReference type="PIRSR" id="PIRSR036696-1"/>
    </source>
</evidence>
<keyword evidence="6" id="KW-1185">Reference proteome</keyword>
<evidence type="ECO:0000313" key="5">
    <source>
        <dbReference type="EMBL" id="OMH85084.1"/>
    </source>
</evidence>
<dbReference type="PIRSF" id="PIRSF036696">
    <property type="entry name" value="ACY-1"/>
    <property type="match status" value="1"/>
</dbReference>
<evidence type="ECO:0000313" key="6">
    <source>
        <dbReference type="Proteomes" id="UP000188320"/>
    </source>
</evidence>
<feature type="binding site" evidence="3">
    <location>
        <position position="287"/>
    </location>
    <ligand>
        <name>Zn(2+)</name>
        <dbReference type="ChEBI" id="CHEBI:29105"/>
        <label>1</label>
    </ligand>
</feature>
<organism evidence="5 6">
    <name type="scientific">Zancudomyces culisetae</name>
    <name type="common">Gut fungus</name>
    <name type="synonym">Smittium culisetae</name>
    <dbReference type="NCBI Taxonomy" id="1213189"/>
    <lineage>
        <taxon>Eukaryota</taxon>
        <taxon>Fungi</taxon>
        <taxon>Fungi incertae sedis</taxon>
        <taxon>Zoopagomycota</taxon>
        <taxon>Kickxellomycotina</taxon>
        <taxon>Harpellomycetes</taxon>
        <taxon>Harpellales</taxon>
        <taxon>Legeriomycetaceae</taxon>
        <taxon>Zancudomyces</taxon>
    </lineage>
</organism>
<comment type="cofactor">
    <cofactor evidence="3">
        <name>Zn(2+)</name>
        <dbReference type="ChEBI" id="CHEBI:29105"/>
    </cofactor>
    <text evidence="3">Binds 2 Zn(2+) ions per subunit.</text>
</comment>
<dbReference type="AlphaFoldDB" id="A0A1R1PVW3"/>
<feature type="binding site" evidence="3">
    <location>
        <position position="260"/>
    </location>
    <ligand>
        <name>Zn(2+)</name>
        <dbReference type="ChEBI" id="CHEBI:29105"/>
        <label>2</label>
    </ligand>
</feature>
<feature type="binding site" evidence="3">
    <location>
        <position position="225"/>
    </location>
    <ligand>
        <name>Zn(2+)</name>
        <dbReference type="ChEBI" id="CHEBI:29105"/>
        <label>1</label>
    </ligand>
</feature>
<dbReference type="Proteomes" id="UP000188320">
    <property type="component" value="Unassembled WGS sequence"/>
</dbReference>
<comment type="caution">
    <text evidence="5">The sequence shown here is derived from an EMBL/GenBank/DDBJ whole genome shotgun (WGS) entry which is preliminary data.</text>
</comment>
<dbReference type="SUPFAM" id="SSF53187">
    <property type="entry name" value="Zn-dependent exopeptidases"/>
    <property type="match status" value="2"/>
</dbReference>
<comment type="similarity">
    <text evidence="1">Belongs to the peptidase M20A family.</text>
</comment>
<gene>
    <name evidence="5" type="ORF">AX774_g1379</name>
</gene>
<dbReference type="PANTHER" id="PTHR45892">
    <property type="entry name" value="AMINOACYLASE-1"/>
    <property type="match status" value="1"/>
</dbReference>
<feature type="binding site" evidence="3">
    <location>
        <position position="487"/>
    </location>
    <ligand>
        <name>Zn(2+)</name>
        <dbReference type="ChEBI" id="CHEBI:29105"/>
        <label>2</label>
    </ligand>
</feature>
<feature type="domain" description="Peptidase M20 dimerisation" evidence="4">
    <location>
        <begin position="302"/>
        <end position="415"/>
    </location>
</feature>
<accession>A0A1R1PVW3</accession>
<dbReference type="SUPFAM" id="SSF55031">
    <property type="entry name" value="Bacterial exopeptidase dimerisation domain"/>
    <property type="match status" value="1"/>
</dbReference>